<dbReference type="SFLD" id="SFLDG01135">
    <property type="entry name" value="C1.5.6:_HAD__Beta-PGM__Phospha"/>
    <property type="match status" value="1"/>
</dbReference>
<dbReference type="InterPro" id="IPR023214">
    <property type="entry name" value="HAD_sf"/>
</dbReference>
<gene>
    <name evidence="1" type="ORF">LUCI_1985</name>
</gene>
<dbReference type="Pfam" id="PF13419">
    <property type="entry name" value="HAD_2"/>
    <property type="match status" value="1"/>
</dbReference>
<dbReference type="FunFam" id="3.40.50.1000:FF:000022">
    <property type="entry name" value="Phosphoglycolate phosphatase"/>
    <property type="match status" value="1"/>
</dbReference>
<dbReference type="GO" id="GO:0005829">
    <property type="term" value="C:cytosol"/>
    <property type="evidence" value="ECO:0007669"/>
    <property type="project" value="TreeGrafter"/>
</dbReference>
<dbReference type="NCBIfam" id="TIGR01549">
    <property type="entry name" value="HAD-SF-IA-v1"/>
    <property type="match status" value="1"/>
</dbReference>
<accession>A0A498R6E1</accession>
<dbReference type="GO" id="GO:0004713">
    <property type="term" value="F:protein tyrosine kinase activity"/>
    <property type="evidence" value="ECO:0007669"/>
    <property type="project" value="TreeGrafter"/>
</dbReference>
<evidence type="ECO:0000313" key="1">
    <source>
        <dbReference type="EMBL" id="VBB06749.1"/>
    </source>
</evidence>
<evidence type="ECO:0000313" key="2">
    <source>
        <dbReference type="Proteomes" id="UP000277811"/>
    </source>
</evidence>
<dbReference type="Gene3D" id="1.10.150.240">
    <property type="entry name" value="Putative phosphatase, domain 2"/>
    <property type="match status" value="1"/>
</dbReference>
<dbReference type="InterPro" id="IPR050155">
    <property type="entry name" value="HAD-like_hydrolase_sf"/>
</dbReference>
<dbReference type="InterPro" id="IPR041492">
    <property type="entry name" value="HAD_2"/>
</dbReference>
<keyword evidence="2" id="KW-1185">Reference proteome</keyword>
<dbReference type="InterPro" id="IPR023198">
    <property type="entry name" value="PGP-like_dom2"/>
</dbReference>
<dbReference type="AlphaFoldDB" id="A0A498R6E1"/>
<dbReference type="Proteomes" id="UP000277811">
    <property type="component" value="Unassembled WGS sequence"/>
</dbReference>
<protein>
    <recommendedName>
        <fullName evidence="3">Phosphoglycolate phosphatase</fullName>
    </recommendedName>
</protein>
<dbReference type="InterPro" id="IPR006439">
    <property type="entry name" value="HAD-SF_hydro_IA"/>
</dbReference>
<organism evidence="1 2">
    <name type="scientific">Lucifera butyrica</name>
    <dbReference type="NCBI Taxonomy" id="1351585"/>
    <lineage>
        <taxon>Bacteria</taxon>
        <taxon>Bacillati</taxon>
        <taxon>Bacillota</taxon>
        <taxon>Negativicutes</taxon>
        <taxon>Veillonellales</taxon>
        <taxon>Veillonellaceae</taxon>
        <taxon>Lucifera</taxon>
    </lineage>
</organism>
<dbReference type="Gene3D" id="3.40.50.1000">
    <property type="entry name" value="HAD superfamily/HAD-like"/>
    <property type="match status" value="1"/>
</dbReference>
<dbReference type="SFLD" id="SFLDG01129">
    <property type="entry name" value="C1.5:_HAD__Beta-PGM__Phosphata"/>
    <property type="match status" value="1"/>
</dbReference>
<proteinExistence type="predicted"/>
<dbReference type="InterPro" id="IPR036412">
    <property type="entry name" value="HAD-like_sf"/>
</dbReference>
<dbReference type="CDD" id="cd04302">
    <property type="entry name" value="HAD_5NT"/>
    <property type="match status" value="1"/>
</dbReference>
<dbReference type="RefSeq" id="WP_122627696.1">
    <property type="nucleotide sequence ID" value="NZ_UPPP01000067.1"/>
</dbReference>
<name>A0A498R6E1_9FIRM</name>
<reference evidence="1 2" key="1">
    <citation type="submission" date="2018-06" db="EMBL/GenBank/DDBJ databases">
        <authorList>
            <person name="Strepis N."/>
        </authorList>
    </citation>
    <scope>NUCLEOTIDE SEQUENCE [LARGE SCALE GENOMIC DNA]</scope>
    <source>
        <strain evidence="1">LUCI</strain>
    </source>
</reference>
<sequence>MKNYEVILFDLDGTLIDPKEGITKSVHYALEKFGIAVHDLDELTPFIGPPLTDSFEEYYGFSPEQARQAVLYYREYFSVKGVYENKVYPGMDGLLDQLRDAEKKLIVATSKPSEFAEIIIRHWGLDPYFALVAGSNLNGTRIKKAEVIEYILEQLAGVEKSKVVMVGDRKHDIIGADEAGIDSIAVAYGYGSLAELTAAHPTHLVQSIAELRNLLLTKLPEK</sequence>
<dbReference type="EMBL" id="UPPP01000067">
    <property type="protein sequence ID" value="VBB06749.1"/>
    <property type="molecule type" value="Genomic_DNA"/>
</dbReference>
<dbReference type="PANTHER" id="PTHR43434:SF20">
    <property type="entry name" value="5'-NUCLEOTIDASE"/>
    <property type="match status" value="1"/>
</dbReference>
<evidence type="ECO:0008006" key="3">
    <source>
        <dbReference type="Google" id="ProtNLM"/>
    </source>
</evidence>
<dbReference type="SUPFAM" id="SSF56784">
    <property type="entry name" value="HAD-like"/>
    <property type="match status" value="1"/>
</dbReference>
<dbReference type="PANTHER" id="PTHR43434">
    <property type="entry name" value="PHOSPHOGLYCOLATE PHOSPHATASE"/>
    <property type="match status" value="1"/>
</dbReference>
<dbReference type="SFLD" id="SFLDS00003">
    <property type="entry name" value="Haloacid_Dehalogenase"/>
    <property type="match status" value="1"/>
</dbReference>
<dbReference type="OrthoDB" id="9792518at2"/>